<dbReference type="Gene3D" id="3.30.1150.10">
    <property type="match status" value="1"/>
</dbReference>
<comment type="caution">
    <text evidence="12">The sequence shown here is derived from an EMBL/GenBank/DDBJ whole genome shotgun (WGS) entry which is preliminary data.</text>
</comment>
<keyword evidence="8 10" id="KW-1133">Transmembrane helix</keyword>
<dbReference type="Pfam" id="PF03544">
    <property type="entry name" value="TonB_C"/>
    <property type="match status" value="1"/>
</dbReference>
<keyword evidence="9 10" id="KW-0472">Membrane</keyword>
<dbReference type="AlphaFoldDB" id="A0A948TD60"/>
<evidence type="ECO:0000313" key="12">
    <source>
        <dbReference type="EMBL" id="MBU3838764.1"/>
    </source>
</evidence>
<dbReference type="FunFam" id="3.30.1150.10:FF:000002">
    <property type="entry name" value="Energy transducer TonB"/>
    <property type="match status" value="1"/>
</dbReference>
<keyword evidence="3" id="KW-0813">Transport</keyword>
<evidence type="ECO:0000256" key="3">
    <source>
        <dbReference type="ARBA" id="ARBA00022448"/>
    </source>
</evidence>
<evidence type="ECO:0000256" key="1">
    <source>
        <dbReference type="ARBA" id="ARBA00004383"/>
    </source>
</evidence>
<evidence type="ECO:0000259" key="11">
    <source>
        <dbReference type="PROSITE" id="PS52015"/>
    </source>
</evidence>
<dbReference type="InterPro" id="IPR051045">
    <property type="entry name" value="TonB-dependent_transducer"/>
</dbReference>
<dbReference type="GO" id="GO:0055085">
    <property type="term" value="P:transmembrane transport"/>
    <property type="evidence" value="ECO:0007669"/>
    <property type="project" value="InterPro"/>
</dbReference>
<dbReference type="GO" id="GO:0015891">
    <property type="term" value="P:siderophore transport"/>
    <property type="evidence" value="ECO:0007669"/>
    <property type="project" value="InterPro"/>
</dbReference>
<evidence type="ECO:0000256" key="2">
    <source>
        <dbReference type="ARBA" id="ARBA00006555"/>
    </source>
</evidence>
<keyword evidence="7" id="KW-0653">Protein transport</keyword>
<sequence>MEVKKSPKADLEGKKSTWMLIGYVLILAAVFVAFEWTERDKQVTTDTGVVEPIFEEEMIPITEEPEQKQAPPPPEAPKVEEVIQIAENDADVEETTIKSSEDDNTAVEIKYIEPVVEEEEPVEEEIFMVVEQMPEFPGGMAELMKFLSKNIKYPTIAQENGIQGRVIVQFVVNQDGSIVDPVVMRSVDPYLDKEALRVISTMPKWKPGMQRGKAVRVKYTVPVTFRLQ</sequence>
<evidence type="ECO:0000256" key="6">
    <source>
        <dbReference type="ARBA" id="ARBA00022692"/>
    </source>
</evidence>
<reference evidence="12" key="2">
    <citation type="submission" date="2021-04" db="EMBL/GenBank/DDBJ databases">
        <authorList>
            <person name="Gilroy R."/>
        </authorList>
    </citation>
    <scope>NUCLEOTIDE SEQUENCE</scope>
    <source>
        <strain evidence="12">G4-2901</strain>
    </source>
</reference>
<evidence type="ECO:0000256" key="10">
    <source>
        <dbReference type="SAM" id="Phobius"/>
    </source>
</evidence>
<reference evidence="12" key="1">
    <citation type="journal article" date="2021" name="PeerJ">
        <title>Extensive microbial diversity within the chicken gut microbiome revealed by metagenomics and culture.</title>
        <authorList>
            <person name="Gilroy R."/>
            <person name="Ravi A."/>
            <person name="Getino M."/>
            <person name="Pursley I."/>
            <person name="Horton D.L."/>
            <person name="Alikhan N.F."/>
            <person name="Baker D."/>
            <person name="Gharbi K."/>
            <person name="Hall N."/>
            <person name="Watson M."/>
            <person name="Adriaenssens E.M."/>
            <person name="Foster-Nyarko E."/>
            <person name="Jarju S."/>
            <person name="Secka A."/>
            <person name="Antonio M."/>
            <person name="Oren A."/>
            <person name="Chaudhuri R.R."/>
            <person name="La Ragione R."/>
            <person name="Hildebrand F."/>
            <person name="Pallen M.J."/>
        </authorList>
    </citation>
    <scope>NUCLEOTIDE SEQUENCE</scope>
    <source>
        <strain evidence="12">G4-2901</strain>
    </source>
</reference>
<dbReference type="NCBIfam" id="TIGR01352">
    <property type="entry name" value="tonB_Cterm"/>
    <property type="match status" value="1"/>
</dbReference>
<evidence type="ECO:0000256" key="9">
    <source>
        <dbReference type="ARBA" id="ARBA00023136"/>
    </source>
</evidence>
<dbReference type="PRINTS" id="PR01374">
    <property type="entry name" value="TONBPROTEIN"/>
</dbReference>
<dbReference type="PANTHER" id="PTHR33446">
    <property type="entry name" value="PROTEIN TONB-RELATED"/>
    <property type="match status" value="1"/>
</dbReference>
<accession>A0A948TD60</accession>
<evidence type="ECO:0000256" key="7">
    <source>
        <dbReference type="ARBA" id="ARBA00022927"/>
    </source>
</evidence>
<organism evidence="12 13">
    <name type="scientific">Candidatus Phocaeicola faecigallinarum</name>
    <dbReference type="NCBI Taxonomy" id="2838732"/>
    <lineage>
        <taxon>Bacteria</taxon>
        <taxon>Pseudomonadati</taxon>
        <taxon>Bacteroidota</taxon>
        <taxon>Bacteroidia</taxon>
        <taxon>Bacteroidales</taxon>
        <taxon>Bacteroidaceae</taxon>
        <taxon>Phocaeicola</taxon>
    </lineage>
</organism>
<evidence type="ECO:0000313" key="13">
    <source>
        <dbReference type="Proteomes" id="UP000783796"/>
    </source>
</evidence>
<dbReference type="Proteomes" id="UP000783796">
    <property type="component" value="Unassembled WGS sequence"/>
</dbReference>
<keyword evidence="4" id="KW-1003">Cell membrane</keyword>
<dbReference type="PANTHER" id="PTHR33446:SF2">
    <property type="entry name" value="PROTEIN TONB"/>
    <property type="match status" value="1"/>
</dbReference>
<keyword evidence="6 10" id="KW-0812">Transmembrane</keyword>
<comment type="subcellular location">
    <subcellularLocation>
        <location evidence="1">Cell inner membrane</location>
        <topology evidence="1">Single-pass membrane protein</topology>
        <orientation evidence="1">Periplasmic side</orientation>
    </subcellularLocation>
</comment>
<feature type="transmembrane region" description="Helical" evidence="10">
    <location>
        <begin position="16"/>
        <end position="34"/>
    </location>
</feature>
<dbReference type="EMBL" id="JAHLFW010000089">
    <property type="protein sequence ID" value="MBU3838764.1"/>
    <property type="molecule type" value="Genomic_DNA"/>
</dbReference>
<evidence type="ECO:0000256" key="5">
    <source>
        <dbReference type="ARBA" id="ARBA00022519"/>
    </source>
</evidence>
<dbReference type="GO" id="GO:0015031">
    <property type="term" value="P:protein transport"/>
    <property type="evidence" value="ECO:0007669"/>
    <property type="project" value="UniProtKB-KW"/>
</dbReference>
<evidence type="ECO:0000256" key="8">
    <source>
        <dbReference type="ARBA" id="ARBA00022989"/>
    </source>
</evidence>
<proteinExistence type="inferred from homology"/>
<dbReference type="GO" id="GO:0030288">
    <property type="term" value="C:outer membrane-bounded periplasmic space"/>
    <property type="evidence" value="ECO:0007669"/>
    <property type="project" value="InterPro"/>
</dbReference>
<dbReference type="InterPro" id="IPR003538">
    <property type="entry name" value="TonB"/>
</dbReference>
<name>A0A948TD60_9BACT</name>
<dbReference type="GO" id="GO:0098797">
    <property type="term" value="C:plasma membrane protein complex"/>
    <property type="evidence" value="ECO:0007669"/>
    <property type="project" value="TreeGrafter"/>
</dbReference>
<dbReference type="PROSITE" id="PS52015">
    <property type="entry name" value="TONB_CTD"/>
    <property type="match status" value="1"/>
</dbReference>
<gene>
    <name evidence="12" type="ORF">H9777_10750</name>
</gene>
<keyword evidence="5" id="KW-0997">Cell inner membrane</keyword>
<dbReference type="SUPFAM" id="SSF74653">
    <property type="entry name" value="TolA/TonB C-terminal domain"/>
    <property type="match status" value="1"/>
</dbReference>
<comment type="similarity">
    <text evidence="2">Belongs to the TonB family.</text>
</comment>
<dbReference type="InterPro" id="IPR006260">
    <property type="entry name" value="TonB/TolA_C"/>
</dbReference>
<feature type="domain" description="TonB C-terminal" evidence="11">
    <location>
        <begin position="138"/>
        <end position="228"/>
    </location>
</feature>
<evidence type="ECO:0000256" key="4">
    <source>
        <dbReference type="ARBA" id="ARBA00022475"/>
    </source>
</evidence>
<dbReference type="GO" id="GO:0031992">
    <property type="term" value="F:energy transducer activity"/>
    <property type="evidence" value="ECO:0007669"/>
    <property type="project" value="InterPro"/>
</dbReference>
<dbReference type="InterPro" id="IPR037682">
    <property type="entry name" value="TonB_C"/>
</dbReference>
<protein>
    <submittedName>
        <fullName evidence="12">TonB family protein</fullName>
    </submittedName>
</protein>